<dbReference type="Proteomes" id="UP001597215">
    <property type="component" value="Unassembled WGS sequence"/>
</dbReference>
<dbReference type="EMBL" id="JBHUEL010000004">
    <property type="protein sequence ID" value="MFD1766511.1"/>
    <property type="molecule type" value="Genomic_DNA"/>
</dbReference>
<evidence type="ECO:0000313" key="3">
    <source>
        <dbReference type="Proteomes" id="UP001597215"/>
    </source>
</evidence>
<dbReference type="RefSeq" id="WP_381512687.1">
    <property type="nucleotide sequence ID" value="NZ_JBHUEL010000004.1"/>
</dbReference>
<dbReference type="PIRSF" id="PIRSF031900">
    <property type="entry name" value="UCP031900"/>
    <property type="match status" value="1"/>
</dbReference>
<organism evidence="2 3">
    <name type="scientific">Sphingorhabdus buctiana</name>
    <dbReference type="NCBI Taxonomy" id="1508805"/>
    <lineage>
        <taxon>Bacteria</taxon>
        <taxon>Pseudomonadati</taxon>
        <taxon>Pseudomonadota</taxon>
        <taxon>Alphaproteobacteria</taxon>
        <taxon>Sphingomonadales</taxon>
        <taxon>Sphingomonadaceae</taxon>
        <taxon>Sphingorhabdus</taxon>
    </lineage>
</organism>
<evidence type="ECO:0000313" key="2">
    <source>
        <dbReference type="EMBL" id="MFD1766511.1"/>
    </source>
</evidence>
<protein>
    <submittedName>
        <fullName evidence="2">Esterase-like activity of phytase family protein</fullName>
    </submittedName>
</protein>
<dbReference type="SUPFAM" id="SSF101898">
    <property type="entry name" value="NHL repeat"/>
    <property type="match status" value="1"/>
</dbReference>
<dbReference type="InterPro" id="IPR014567">
    <property type="entry name" value="UCP031900"/>
</dbReference>
<reference evidence="3" key="1">
    <citation type="journal article" date="2019" name="Int. J. Syst. Evol. Microbiol.">
        <title>The Global Catalogue of Microorganisms (GCM) 10K type strain sequencing project: providing services to taxonomists for standard genome sequencing and annotation.</title>
        <authorList>
            <consortium name="The Broad Institute Genomics Platform"/>
            <consortium name="The Broad Institute Genome Sequencing Center for Infectious Disease"/>
            <person name="Wu L."/>
            <person name="Ma J."/>
        </authorList>
    </citation>
    <scope>NUCLEOTIDE SEQUENCE [LARGE SCALE GENOMIC DNA]</scope>
    <source>
        <strain evidence="3">CGMCC 1.12449</strain>
    </source>
</reference>
<name>A0ABW4MEC8_9SPHN</name>
<gene>
    <name evidence="2" type="ORF">ACFSAG_06615</name>
</gene>
<comment type="caution">
    <text evidence="2">The sequence shown here is derived from an EMBL/GenBank/DDBJ whole genome shotgun (WGS) entry which is preliminary data.</text>
</comment>
<dbReference type="Pfam" id="PF13449">
    <property type="entry name" value="Phytase-like"/>
    <property type="match status" value="1"/>
</dbReference>
<accession>A0ABW4MEC8</accession>
<evidence type="ECO:0000259" key="1">
    <source>
        <dbReference type="Pfam" id="PF13449"/>
    </source>
</evidence>
<proteinExistence type="predicted"/>
<sequence>MQRNFVRIALLILLALFAIGGERRYSLNSSQSIKLVPLPLDANDPERRKVGALTFLNGWELRSDNSDFGGISALTSLGDNRFLAVSDAGTLIGFTLANGKMERSFIAALPGAQGEQLDYRDRDSEGMAYDATSGHIWISYEARHAVRRLSPSLGRVDGVKRLPFTEGWKANGGVEAMTRLNDGRFVLLSETHQRADGSNSGYLYSGDPVERGARYISFGYRAPEGYRPTDATVLPDGRLLILNRRIGFPQGFSAKLAVLDPSEIQSGEVATPKVIASIAPPLLVDNMEGLAITQQNGRIIVWMVSDNNFTAFQRTILMKFALNLPNKKPEAETAPGFETL</sequence>
<keyword evidence="3" id="KW-1185">Reference proteome</keyword>
<dbReference type="InterPro" id="IPR027372">
    <property type="entry name" value="Phytase-like_dom"/>
</dbReference>
<feature type="domain" description="Phytase-like" evidence="1">
    <location>
        <begin position="67"/>
        <end position="309"/>
    </location>
</feature>